<dbReference type="Proteomes" id="UP001586593">
    <property type="component" value="Unassembled WGS sequence"/>
</dbReference>
<keyword evidence="2" id="KW-0812">Transmembrane</keyword>
<dbReference type="InterPro" id="IPR033121">
    <property type="entry name" value="PEPTIDASE_A1"/>
</dbReference>
<dbReference type="EMBL" id="JAZHXJ010001493">
    <property type="protein sequence ID" value="KAL1844745.1"/>
    <property type="molecule type" value="Genomic_DNA"/>
</dbReference>
<feature type="region of interest" description="Disordered" evidence="1">
    <location>
        <begin position="83"/>
        <end position="116"/>
    </location>
</feature>
<protein>
    <recommendedName>
        <fullName evidence="3">Peptidase A1 domain-containing protein</fullName>
    </recommendedName>
</protein>
<dbReference type="Gene3D" id="2.40.70.10">
    <property type="entry name" value="Acid Proteases"/>
    <property type="match status" value="1"/>
</dbReference>
<feature type="domain" description="Peptidase A1" evidence="3">
    <location>
        <begin position="1"/>
        <end position="49"/>
    </location>
</feature>
<feature type="region of interest" description="Disordered" evidence="1">
    <location>
        <begin position="191"/>
        <end position="332"/>
    </location>
</feature>
<keyword evidence="5" id="KW-1185">Reference proteome</keyword>
<organism evidence="4 5">
    <name type="scientific">Phialemonium thermophilum</name>
    <dbReference type="NCBI Taxonomy" id="223376"/>
    <lineage>
        <taxon>Eukaryota</taxon>
        <taxon>Fungi</taxon>
        <taxon>Dikarya</taxon>
        <taxon>Ascomycota</taxon>
        <taxon>Pezizomycotina</taxon>
        <taxon>Sordariomycetes</taxon>
        <taxon>Sordariomycetidae</taxon>
        <taxon>Cephalothecales</taxon>
        <taxon>Cephalothecaceae</taxon>
        <taxon>Phialemonium</taxon>
    </lineage>
</organism>
<feature type="compositionally biased region" description="Polar residues" evidence="1">
    <location>
        <begin position="268"/>
        <end position="279"/>
    </location>
</feature>
<feature type="compositionally biased region" description="Low complexity" evidence="1">
    <location>
        <begin position="280"/>
        <end position="289"/>
    </location>
</feature>
<dbReference type="InterPro" id="IPR021109">
    <property type="entry name" value="Peptidase_aspartic_dom_sf"/>
</dbReference>
<comment type="caution">
    <text evidence="4">The sequence shown here is derived from an EMBL/GenBank/DDBJ whole genome shotgun (WGS) entry which is preliminary data.</text>
</comment>
<proteinExistence type="predicted"/>
<feature type="compositionally biased region" description="Low complexity" evidence="1">
    <location>
        <begin position="83"/>
        <end position="103"/>
    </location>
</feature>
<accession>A0ABR3VSW9</accession>
<dbReference type="SUPFAM" id="SSF50630">
    <property type="entry name" value="Acid proteases"/>
    <property type="match status" value="1"/>
</dbReference>
<feature type="compositionally biased region" description="Basic and acidic residues" evidence="1">
    <location>
        <begin position="247"/>
        <end position="261"/>
    </location>
</feature>
<feature type="compositionally biased region" description="Low complexity" evidence="1">
    <location>
        <begin position="198"/>
        <end position="219"/>
    </location>
</feature>
<dbReference type="PROSITE" id="PS51767">
    <property type="entry name" value="PEPTIDASE_A1"/>
    <property type="match status" value="1"/>
</dbReference>
<evidence type="ECO:0000313" key="4">
    <source>
        <dbReference type="EMBL" id="KAL1844745.1"/>
    </source>
</evidence>
<reference evidence="4 5" key="1">
    <citation type="journal article" date="2024" name="Commun. Biol.">
        <title>Comparative genomic analysis of thermophilic fungi reveals convergent evolutionary adaptations and gene losses.</title>
        <authorList>
            <person name="Steindorff A.S."/>
            <person name="Aguilar-Pontes M.V."/>
            <person name="Robinson A.J."/>
            <person name="Andreopoulos B."/>
            <person name="LaButti K."/>
            <person name="Kuo A."/>
            <person name="Mondo S."/>
            <person name="Riley R."/>
            <person name="Otillar R."/>
            <person name="Haridas S."/>
            <person name="Lipzen A."/>
            <person name="Grimwood J."/>
            <person name="Schmutz J."/>
            <person name="Clum A."/>
            <person name="Reid I.D."/>
            <person name="Moisan M.C."/>
            <person name="Butler G."/>
            <person name="Nguyen T.T.M."/>
            <person name="Dewar K."/>
            <person name="Conant G."/>
            <person name="Drula E."/>
            <person name="Henrissat B."/>
            <person name="Hansel C."/>
            <person name="Singer S."/>
            <person name="Hutchinson M.I."/>
            <person name="de Vries R.P."/>
            <person name="Natvig D.O."/>
            <person name="Powell A.J."/>
            <person name="Tsang A."/>
            <person name="Grigoriev I.V."/>
        </authorList>
    </citation>
    <scope>NUCLEOTIDE SEQUENCE [LARGE SCALE GENOMIC DNA]</scope>
    <source>
        <strain evidence="4 5">ATCC 24622</strain>
    </source>
</reference>
<gene>
    <name evidence="4" type="ORF">VTK73DRAFT_1876</name>
</gene>
<evidence type="ECO:0000313" key="5">
    <source>
        <dbReference type="Proteomes" id="UP001586593"/>
    </source>
</evidence>
<evidence type="ECO:0000259" key="3">
    <source>
        <dbReference type="PROSITE" id="PS51767"/>
    </source>
</evidence>
<feature type="transmembrane region" description="Helical" evidence="2">
    <location>
        <begin position="132"/>
        <end position="155"/>
    </location>
</feature>
<evidence type="ECO:0000256" key="1">
    <source>
        <dbReference type="SAM" id="MobiDB-lite"/>
    </source>
</evidence>
<sequence>MGYYLRRAPGLCVFGVQNSSMEGYYLLGGGLLRRSYLVFDLVNQEVAVAAAKFASSSSATPTIVEFASYGALVPSSTPYCSSSRSSSSSGSAARCRGSSTGSGSSSGGGDGTTSSGGHTVISKYASMRNRDIAIGLGVSIGAIALAGLVAAMVVWKRVCFGGRHDGDDDVGKGKASALPEVETVPASVPLLAPPAPPAATAATTGAGDGDASSAAGSLSGRDRALSTVPEAGETHPSDAPPTVPRIPHVEDIHMRDSHSPDAQDQEDTNAGSSATGNQVSSASAASEGAELQRPDRGEELHTGRGEAEVDTSSGVDGHGERRDADVGTPLRL</sequence>
<name>A0ABR3VSW9_9PEZI</name>
<evidence type="ECO:0000256" key="2">
    <source>
        <dbReference type="SAM" id="Phobius"/>
    </source>
</evidence>
<feature type="compositionally biased region" description="Basic and acidic residues" evidence="1">
    <location>
        <begin position="290"/>
        <end position="307"/>
    </location>
</feature>
<keyword evidence="2" id="KW-0472">Membrane</keyword>
<keyword evidence="2" id="KW-1133">Transmembrane helix</keyword>